<protein>
    <submittedName>
        <fullName evidence="15">Oidioi.mRNA.OKI2018_I69.chr2.g7927.t1.cds</fullName>
    </submittedName>
</protein>
<dbReference type="PROSITE" id="PS51044">
    <property type="entry name" value="ZF_SP_RING"/>
    <property type="match status" value="1"/>
</dbReference>
<evidence type="ECO:0000256" key="4">
    <source>
        <dbReference type="ARBA" id="ARBA00022679"/>
    </source>
</evidence>
<dbReference type="PROSITE" id="PS51466">
    <property type="entry name" value="PINIT"/>
    <property type="match status" value="1"/>
</dbReference>
<dbReference type="InterPro" id="IPR013083">
    <property type="entry name" value="Znf_RING/FYVE/PHD"/>
</dbReference>
<keyword evidence="4" id="KW-0808">Transferase</keyword>
<comment type="similarity">
    <text evidence="3">Belongs to the PIAS family.</text>
</comment>
<dbReference type="CDD" id="cd16650">
    <property type="entry name" value="SP-RING_PIAS-like"/>
    <property type="match status" value="1"/>
</dbReference>
<keyword evidence="7" id="KW-0833">Ubl conjugation pathway</keyword>
<evidence type="ECO:0000313" key="15">
    <source>
        <dbReference type="EMBL" id="CAG5113837.1"/>
    </source>
</evidence>
<dbReference type="InterPro" id="IPR036361">
    <property type="entry name" value="SAP_dom_sf"/>
</dbReference>
<keyword evidence="6 10" id="KW-0863">Zinc-finger</keyword>
<dbReference type="PANTHER" id="PTHR10782">
    <property type="entry name" value="ZINC FINGER MIZ DOMAIN-CONTAINING PROTEIN"/>
    <property type="match status" value="1"/>
</dbReference>
<evidence type="ECO:0000259" key="14">
    <source>
        <dbReference type="PROSITE" id="PS51466"/>
    </source>
</evidence>
<feature type="compositionally biased region" description="Basic and acidic residues" evidence="11">
    <location>
        <begin position="454"/>
        <end position="463"/>
    </location>
</feature>
<dbReference type="PANTHER" id="PTHR10782:SF94">
    <property type="entry name" value="SUPPRESSOR OF VARIEGATION 2-10, ISOFORM I"/>
    <property type="match status" value="1"/>
</dbReference>
<keyword evidence="16" id="KW-1185">Reference proteome</keyword>
<dbReference type="InterPro" id="IPR023321">
    <property type="entry name" value="PINIT"/>
</dbReference>
<evidence type="ECO:0000256" key="9">
    <source>
        <dbReference type="ARBA" id="ARBA00023242"/>
    </source>
</evidence>
<feature type="compositionally biased region" description="Low complexity" evidence="11">
    <location>
        <begin position="532"/>
        <end position="552"/>
    </location>
</feature>
<evidence type="ECO:0000256" key="2">
    <source>
        <dbReference type="ARBA" id="ARBA00004718"/>
    </source>
</evidence>
<keyword evidence="9" id="KW-0539">Nucleus</keyword>
<feature type="domain" description="SP-RING-type" evidence="13">
    <location>
        <begin position="328"/>
        <end position="409"/>
    </location>
</feature>
<dbReference type="Pfam" id="PF14324">
    <property type="entry name" value="PINIT"/>
    <property type="match status" value="1"/>
</dbReference>
<feature type="region of interest" description="Disordered" evidence="11">
    <location>
        <begin position="414"/>
        <end position="463"/>
    </location>
</feature>
<proteinExistence type="inferred from homology"/>
<dbReference type="InterPro" id="IPR004181">
    <property type="entry name" value="Znf_MIZ"/>
</dbReference>
<evidence type="ECO:0000313" key="16">
    <source>
        <dbReference type="Proteomes" id="UP001158576"/>
    </source>
</evidence>
<dbReference type="SUPFAM" id="SSF68906">
    <property type="entry name" value="SAP domain"/>
    <property type="match status" value="1"/>
</dbReference>
<dbReference type="PROSITE" id="PS50800">
    <property type="entry name" value="SAP"/>
    <property type="match status" value="1"/>
</dbReference>
<reference evidence="15 16" key="1">
    <citation type="submission" date="2021-04" db="EMBL/GenBank/DDBJ databases">
        <authorList>
            <person name="Bliznina A."/>
        </authorList>
    </citation>
    <scope>NUCLEOTIDE SEQUENCE [LARGE SCALE GENOMIC DNA]</scope>
</reference>
<keyword evidence="5" id="KW-0479">Metal-binding</keyword>
<evidence type="ECO:0000256" key="6">
    <source>
        <dbReference type="ARBA" id="ARBA00022771"/>
    </source>
</evidence>
<organism evidence="15 16">
    <name type="scientific">Oikopleura dioica</name>
    <name type="common">Tunicate</name>
    <dbReference type="NCBI Taxonomy" id="34765"/>
    <lineage>
        <taxon>Eukaryota</taxon>
        <taxon>Metazoa</taxon>
        <taxon>Chordata</taxon>
        <taxon>Tunicata</taxon>
        <taxon>Appendicularia</taxon>
        <taxon>Copelata</taxon>
        <taxon>Oikopleuridae</taxon>
        <taxon>Oikopleura</taxon>
    </lineage>
</organism>
<name>A0ABN7TB28_OIKDI</name>
<dbReference type="Gene3D" id="1.10.720.30">
    <property type="entry name" value="SAP domain"/>
    <property type="match status" value="1"/>
</dbReference>
<comment type="subcellular location">
    <subcellularLocation>
        <location evidence="1">Nucleus</location>
    </subcellularLocation>
</comment>
<sequence>MNPSDREWLRNLEWTCKKDAMANPNELSALRQMICQFRVSELTSLLHSQNRPKTGRKRELMERSLDLLNGTITNELKRKIQELDQLRNPSRMHQYHGPGIAMSDLDAFGAVGDLFINDDSGLGVPPLKGPVMKAEPGVKLRPLAFYDKIESILKPSKIPGNGTRMSGTQFWIRIPKTCMDKFKAGQGATKEKYLFLLRFFDLSSVSLGHSILNDDLPLSIRLRINDRETTLPPHIPPSKAGVEPRRQKKPVNITPELRHVIEKAIIANLSYIDIGVWCQWKEENQTRRWGVSVDLSEGIPAEQVLERVKANVVPKEETINLIREKLDPNADVACGSISASLQCPVGCIRMTTPVRTRQCSHFQCFDADPYLRMNEKKPTWNCPVCHKKAYFNELVVDEYFAEICKKSKANEVDFEPTGGWTEHKEKKEKKPRVEQPVVSKPDDIVALDDSDDEAPTKESMQEQIDNMKTEEELTFAPAATPTGDDSIICISDDSDDEAAVSPTPKRSRMEPRTTSSPAVHQNGMIGQENVTPIPHHSSQTPSTSSRPPSNIRSHSENPKAAHIPQPDVDALNQYLTPLLGQNPDPNHAAAILQLLASQSHLTQHNANAPPNFSHTQTLASTDPTHWESCNLAISNLQRQLALLLSNPSPELREVSQQVMVCQAIIGNGRLPSSHMATLQASLNAVTSVASSQANSSTIGRQPRIDQMFAPTSRPMSTSSKPSDKPLEPKQEPS</sequence>
<dbReference type="Gene3D" id="3.30.40.10">
    <property type="entry name" value="Zinc/RING finger domain, C3HC4 (zinc finger)"/>
    <property type="match status" value="1"/>
</dbReference>
<evidence type="ECO:0000256" key="8">
    <source>
        <dbReference type="ARBA" id="ARBA00022833"/>
    </source>
</evidence>
<dbReference type="EMBL" id="OU015567">
    <property type="protein sequence ID" value="CAG5113837.1"/>
    <property type="molecule type" value="Genomic_DNA"/>
</dbReference>
<dbReference type="Gene3D" id="2.60.120.780">
    <property type="entry name" value="PINIT domain"/>
    <property type="match status" value="1"/>
</dbReference>
<evidence type="ECO:0000256" key="10">
    <source>
        <dbReference type="PROSITE-ProRule" id="PRU00452"/>
    </source>
</evidence>
<keyword evidence="8" id="KW-0862">Zinc</keyword>
<dbReference type="Proteomes" id="UP001158576">
    <property type="component" value="Chromosome 2"/>
</dbReference>
<evidence type="ECO:0000256" key="11">
    <source>
        <dbReference type="SAM" id="MobiDB-lite"/>
    </source>
</evidence>
<evidence type="ECO:0000256" key="1">
    <source>
        <dbReference type="ARBA" id="ARBA00004123"/>
    </source>
</evidence>
<comment type="pathway">
    <text evidence="2">Protein modification; protein sumoylation.</text>
</comment>
<gene>
    <name evidence="15" type="ORF">OKIOD_LOCUS16692</name>
</gene>
<feature type="domain" description="SAP" evidence="12">
    <location>
        <begin position="34"/>
        <end position="68"/>
    </location>
</feature>
<feature type="region of interest" description="Disordered" evidence="11">
    <location>
        <begin position="476"/>
        <end position="564"/>
    </location>
</feature>
<evidence type="ECO:0000259" key="12">
    <source>
        <dbReference type="PROSITE" id="PS50800"/>
    </source>
</evidence>
<evidence type="ECO:0000259" key="13">
    <source>
        <dbReference type="PROSITE" id="PS51044"/>
    </source>
</evidence>
<feature type="compositionally biased region" description="Basic and acidic residues" evidence="11">
    <location>
        <begin position="721"/>
        <end position="733"/>
    </location>
</feature>
<dbReference type="InterPro" id="IPR003034">
    <property type="entry name" value="SAP_dom"/>
</dbReference>
<evidence type="ECO:0000256" key="3">
    <source>
        <dbReference type="ARBA" id="ARBA00005383"/>
    </source>
</evidence>
<evidence type="ECO:0000256" key="7">
    <source>
        <dbReference type="ARBA" id="ARBA00022786"/>
    </source>
</evidence>
<dbReference type="InterPro" id="IPR038654">
    <property type="entry name" value="PINIT_sf"/>
</dbReference>
<dbReference type="Pfam" id="PF02891">
    <property type="entry name" value="zf-MIZ"/>
    <property type="match status" value="1"/>
</dbReference>
<feature type="domain" description="PINIT" evidence="14">
    <location>
        <begin position="122"/>
        <end position="299"/>
    </location>
</feature>
<evidence type="ECO:0000256" key="5">
    <source>
        <dbReference type="ARBA" id="ARBA00022723"/>
    </source>
</evidence>
<feature type="region of interest" description="Disordered" evidence="11">
    <location>
        <begin position="692"/>
        <end position="733"/>
    </location>
</feature>
<accession>A0ABN7TB28</accession>
<dbReference type="SUPFAM" id="SSF57850">
    <property type="entry name" value="RING/U-box"/>
    <property type="match status" value="1"/>
</dbReference>